<dbReference type="EMBL" id="KB467942">
    <property type="protein sequence ID" value="PCH38183.1"/>
    <property type="molecule type" value="Genomic_DNA"/>
</dbReference>
<feature type="compositionally biased region" description="Polar residues" evidence="1">
    <location>
        <begin position="1"/>
        <end position="41"/>
    </location>
</feature>
<reference evidence="2 3" key="1">
    <citation type="journal article" date="2012" name="Science">
        <title>The Paleozoic origin of enzymatic lignin decomposition reconstructed from 31 fungal genomes.</title>
        <authorList>
            <person name="Floudas D."/>
            <person name="Binder M."/>
            <person name="Riley R."/>
            <person name="Barry K."/>
            <person name="Blanchette R.A."/>
            <person name="Henrissat B."/>
            <person name="Martinez A.T."/>
            <person name="Otillar R."/>
            <person name="Spatafora J.W."/>
            <person name="Yadav J.S."/>
            <person name="Aerts A."/>
            <person name="Benoit I."/>
            <person name="Boyd A."/>
            <person name="Carlson A."/>
            <person name="Copeland A."/>
            <person name="Coutinho P.M."/>
            <person name="de Vries R.P."/>
            <person name="Ferreira P."/>
            <person name="Findley K."/>
            <person name="Foster B."/>
            <person name="Gaskell J."/>
            <person name="Glotzer D."/>
            <person name="Gorecki P."/>
            <person name="Heitman J."/>
            <person name="Hesse C."/>
            <person name="Hori C."/>
            <person name="Igarashi K."/>
            <person name="Jurgens J.A."/>
            <person name="Kallen N."/>
            <person name="Kersten P."/>
            <person name="Kohler A."/>
            <person name="Kuees U."/>
            <person name="Kumar T.K.A."/>
            <person name="Kuo A."/>
            <person name="LaButti K."/>
            <person name="Larrondo L.F."/>
            <person name="Lindquist E."/>
            <person name="Ling A."/>
            <person name="Lombard V."/>
            <person name="Lucas S."/>
            <person name="Lundell T."/>
            <person name="Martin R."/>
            <person name="McLaughlin D.J."/>
            <person name="Morgenstern I."/>
            <person name="Morin E."/>
            <person name="Murat C."/>
            <person name="Nagy L.G."/>
            <person name="Nolan M."/>
            <person name="Ohm R.A."/>
            <person name="Patyshakuliyeva A."/>
            <person name="Rokas A."/>
            <person name="Ruiz-Duenas F.J."/>
            <person name="Sabat G."/>
            <person name="Salamov A."/>
            <person name="Samejima M."/>
            <person name="Schmutz J."/>
            <person name="Slot J.C."/>
            <person name="St John F."/>
            <person name="Stenlid J."/>
            <person name="Sun H."/>
            <person name="Sun S."/>
            <person name="Syed K."/>
            <person name="Tsang A."/>
            <person name="Wiebenga A."/>
            <person name="Young D."/>
            <person name="Pisabarro A."/>
            <person name="Eastwood D.C."/>
            <person name="Martin F."/>
            <person name="Cullen D."/>
            <person name="Grigoriev I.V."/>
            <person name="Hibbett D.S."/>
        </authorList>
    </citation>
    <scope>NUCLEOTIDE SEQUENCE [LARGE SCALE GENOMIC DNA]</scope>
    <source>
        <strain evidence="2 3">MD-104</strain>
    </source>
</reference>
<organism evidence="2 3">
    <name type="scientific">Wolfiporia cocos (strain MD-104)</name>
    <name type="common">Brown rot fungus</name>
    <dbReference type="NCBI Taxonomy" id="742152"/>
    <lineage>
        <taxon>Eukaryota</taxon>
        <taxon>Fungi</taxon>
        <taxon>Dikarya</taxon>
        <taxon>Basidiomycota</taxon>
        <taxon>Agaricomycotina</taxon>
        <taxon>Agaricomycetes</taxon>
        <taxon>Polyporales</taxon>
        <taxon>Phaeolaceae</taxon>
        <taxon>Wolfiporia</taxon>
    </lineage>
</organism>
<name>A0A2H3JEE7_WOLCO</name>
<feature type="compositionally biased region" description="Polar residues" evidence="1">
    <location>
        <begin position="344"/>
        <end position="354"/>
    </location>
</feature>
<feature type="compositionally biased region" description="Polar residues" evidence="1">
    <location>
        <begin position="229"/>
        <end position="241"/>
    </location>
</feature>
<feature type="region of interest" description="Disordered" evidence="1">
    <location>
        <begin position="1"/>
        <end position="52"/>
    </location>
</feature>
<feature type="region of interest" description="Disordered" evidence="1">
    <location>
        <begin position="344"/>
        <end position="385"/>
    </location>
</feature>
<evidence type="ECO:0000313" key="3">
    <source>
        <dbReference type="Proteomes" id="UP000218811"/>
    </source>
</evidence>
<feature type="compositionally biased region" description="Polar residues" evidence="1">
    <location>
        <begin position="665"/>
        <end position="676"/>
    </location>
</feature>
<dbReference type="OMA" id="ETQSATH"/>
<dbReference type="Proteomes" id="UP000218811">
    <property type="component" value="Unassembled WGS sequence"/>
</dbReference>
<proteinExistence type="predicted"/>
<feature type="compositionally biased region" description="Low complexity" evidence="1">
    <location>
        <begin position="306"/>
        <end position="316"/>
    </location>
</feature>
<keyword evidence="3" id="KW-1185">Reference proteome</keyword>
<dbReference type="STRING" id="742152.A0A2H3JEE7"/>
<protein>
    <submittedName>
        <fullName evidence="2">Uncharacterized protein</fullName>
    </submittedName>
</protein>
<feature type="region of interest" description="Disordered" evidence="1">
    <location>
        <begin position="438"/>
        <end position="457"/>
    </location>
</feature>
<sequence length="822" mass="86521">MASPQEVQTPSSATIDPQQYQQFQTHDGPSTFNPMISTSHTADPASLTLPPVTHPHAMPSIFPPEIEHGHAIPIAMQMPLSAMSSHPADLSTMDVVSATPMDSAVSHTLVPDFSHQNGPFSVDRGLNGLEALDASHTLASSPSATTASTNASHASSPAMSGMASSFSVGSSSLASALDGMAATRSRSGSSASPPNLTSSSSDLGFSSGGSGPPTSAHEPGLQYPLAGYDNTQPTKENSPEQPGSAHLLVLGDMLKNIARTANSGRQACDMGSTSDAQQIVETLRKNVMLVADLVAAMQLADGAVMSSPQSSPHSHSTGGTNPGALAASAVPGLDVQQHINGLSSFPQCSSSVDSNAMLDPSEQSRKRTASSAAGIRAAKTMKLEPQDESLNQIQPPAAMHMSAPVMAAPGFPFAPSLPSMQSSMSSMPDMSTISASMSLPSAANSRPPSSAGMPPLHTLNMTTETQSATHSMQSALQFPPLDLSHPPVHPAPEYPTSAPATMTSNTLPSTSFNPSMPNNIWTDPSIPMTRHHSHSLSSSSVLVGIPETGMNMNMPGPSTIQYAPPPHPPPSYNSPTRVAHLHQPPVPVSSVPPPAVHQPALQSVRSSRSSSFAHPQGEVRPILNTFDHMQPRPSTSHSARAYSPEQDYDDDMDTGHDSDNDENGDFSQTPYNSASPAGSGDGTEVKPGGEATVQPSLARRRTSRSSPAAEGGSTTASHGNEVPQEYRAEVERIFFEFLNNTCSNLDATDAKGEPIHQTLMAKKMQRLDESPDFRPFKFRIQAFTNAFLEEVMLRYQATAGRNSVLTTSHSLLAKDTPKRRYP</sequence>
<feature type="region of interest" description="Disordered" evidence="1">
    <location>
        <begin position="139"/>
        <end position="165"/>
    </location>
</feature>
<dbReference type="OrthoDB" id="5593376at2759"/>
<feature type="compositionally biased region" description="Pro residues" evidence="1">
    <location>
        <begin position="563"/>
        <end position="572"/>
    </location>
</feature>
<feature type="compositionally biased region" description="Low complexity" evidence="1">
    <location>
        <begin position="438"/>
        <end position="451"/>
    </location>
</feature>
<feature type="compositionally biased region" description="Low complexity" evidence="1">
    <location>
        <begin position="597"/>
        <end position="611"/>
    </location>
</feature>
<feature type="region of interest" description="Disordered" evidence="1">
    <location>
        <begin position="304"/>
        <end position="327"/>
    </location>
</feature>
<feature type="compositionally biased region" description="Pro residues" evidence="1">
    <location>
        <begin position="584"/>
        <end position="596"/>
    </location>
</feature>
<dbReference type="AlphaFoldDB" id="A0A2H3JEE7"/>
<feature type="region of interest" description="Disordered" evidence="1">
    <location>
        <begin position="556"/>
        <end position="722"/>
    </location>
</feature>
<accession>A0A2H3JEE7</accession>
<gene>
    <name evidence="2" type="ORF">WOLCODRAFT_65245</name>
</gene>
<feature type="compositionally biased region" description="Low complexity" evidence="1">
    <location>
        <begin position="184"/>
        <end position="205"/>
    </location>
</feature>
<feature type="region of interest" description="Disordered" evidence="1">
    <location>
        <begin position="184"/>
        <end position="244"/>
    </location>
</feature>
<evidence type="ECO:0000313" key="2">
    <source>
        <dbReference type="EMBL" id="PCH38183.1"/>
    </source>
</evidence>
<evidence type="ECO:0000256" key="1">
    <source>
        <dbReference type="SAM" id="MobiDB-lite"/>
    </source>
</evidence>